<name>A0A0R3M1Q6_9BRAD</name>
<gene>
    <name evidence="1" type="ORF">CQ12_22055</name>
</gene>
<dbReference type="EMBL" id="LLXZ01000046">
    <property type="protein sequence ID" value="KRR11501.1"/>
    <property type="molecule type" value="Genomic_DNA"/>
</dbReference>
<comment type="caution">
    <text evidence="1">The sequence shown here is derived from an EMBL/GenBank/DDBJ whole genome shotgun (WGS) entry which is preliminary data.</text>
</comment>
<dbReference type="AlphaFoldDB" id="A0A0R3M1Q6"/>
<dbReference type="RefSeq" id="WP_157088042.1">
    <property type="nucleotide sequence ID" value="NZ_LLXZ01000046.1"/>
</dbReference>
<protein>
    <submittedName>
        <fullName evidence="1">Uncharacterized protein</fullName>
    </submittedName>
</protein>
<dbReference type="OrthoDB" id="8240996at2"/>
<evidence type="ECO:0000313" key="1">
    <source>
        <dbReference type="EMBL" id="KRR11501.1"/>
    </source>
</evidence>
<dbReference type="Proteomes" id="UP000050863">
    <property type="component" value="Unassembled WGS sequence"/>
</dbReference>
<evidence type="ECO:0000313" key="2">
    <source>
        <dbReference type="Proteomes" id="UP000050863"/>
    </source>
</evidence>
<accession>A0A0R3M1Q6</accession>
<reference evidence="1 2" key="1">
    <citation type="submission" date="2014-03" db="EMBL/GenBank/DDBJ databases">
        <title>Bradyrhizobium valentinum sp. nov., isolated from effective nodules of Lupinus mariae-josephae, a lupine endemic of basic-lime soils in Eastern Spain.</title>
        <authorList>
            <person name="Duran D."/>
            <person name="Rey L."/>
            <person name="Navarro A."/>
            <person name="Busquets A."/>
            <person name="Imperial J."/>
            <person name="Ruiz-Argueso T."/>
        </authorList>
    </citation>
    <scope>NUCLEOTIDE SEQUENCE [LARGE SCALE GENOMIC DNA]</scope>
    <source>
        <strain evidence="1 2">PAC68</strain>
    </source>
</reference>
<sequence length="71" mass="7982">MKNSSDEAMTPLKQHAVDALRRARKLPVGPHRNDLRQLAMGLRRLDREGIGRNFHHREAGLQGGAEARYPG</sequence>
<proteinExistence type="predicted"/>
<keyword evidence="2" id="KW-1185">Reference proteome</keyword>
<organism evidence="1 2">
    <name type="scientific">Bradyrhizobium jicamae</name>
    <dbReference type="NCBI Taxonomy" id="280332"/>
    <lineage>
        <taxon>Bacteria</taxon>
        <taxon>Pseudomonadati</taxon>
        <taxon>Pseudomonadota</taxon>
        <taxon>Alphaproteobacteria</taxon>
        <taxon>Hyphomicrobiales</taxon>
        <taxon>Nitrobacteraceae</taxon>
        <taxon>Bradyrhizobium</taxon>
    </lineage>
</organism>